<organism evidence="5 6">
    <name type="scientific">Pontibacter ummariensis</name>
    <dbReference type="NCBI Taxonomy" id="1610492"/>
    <lineage>
        <taxon>Bacteria</taxon>
        <taxon>Pseudomonadati</taxon>
        <taxon>Bacteroidota</taxon>
        <taxon>Cytophagia</taxon>
        <taxon>Cytophagales</taxon>
        <taxon>Hymenobacteraceae</taxon>
        <taxon>Pontibacter</taxon>
    </lineage>
</organism>
<dbReference type="Gene3D" id="2.160.10.10">
    <property type="entry name" value="Hexapeptide repeat proteins"/>
    <property type="match status" value="1"/>
</dbReference>
<evidence type="ECO:0000313" key="6">
    <source>
        <dbReference type="Proteomes" id="UP000198432"/>
    </source>
</evidence>
<evidence type="ECO:0000256" key="4">
    <source>
        <dbReference type="ARBA" id="ARBA00023315"/>
    </source>
</evidence>
<dbReference type="EMBL" id="FZOQ01000026">
    <property type="protein sequence ID" value="SNT12848.1"/>
    <property type="molecule type" value="Genomic_DNA"/>
</dbReference>
<evidence type="ECO:0000256" key="2">
    <source>
        <dbReference type="ARBA" id="ARBA00022679"/>
    </source>
</evidence>
<comment type="similarity">
    <text evidence="1">Belongs to the transferase hexapeptide repeat family.</text>
</comment>
<keyword evidence="6" id="KW-1185">Reference proteome</keyword>
<dbReference type="AlphaFoldDB" id="A0A239K4Y5"/>
<accession>A0A239K4Y5</accession>
<protein>
    <submittedName>
        <fullName evidence="5">Transferase hexapeptide (Six repeat-containing protein)</fullName>
    </submittedName>
</protein>
<dbReference type="GO" id="GO:0016746">
    <property type="term" value="F:acyltransferase activity"/>
    <property type="evidence" value="ECO:0007669"/>
    <property type="project" value="UniProtKB-KW"/>
</dbReference>
<sequence length="167" mass="17809">MDTITIDSSKQSLHNVRLGKDVKIYNFVNAYGCSIDDGSKVGTFVEIQKGATIGKNCKISSHTFICEGVHIADNVFVGHNVTFINDKFPRATNEDGSLQTETDWNCVQTYVEEGASIGSSATILCGVRIGKRAIVGAGSVVTKNVPENAVVAGNPAKVIKYTAQVLV</sequence>
<keyword evidence="3" id="KW-0677">Repeat</keyword>
<dbReference type="Proteomes" id="UP000198432">
    <property type="component" value="Unassembled WGS sequence"/>
</dbReference>
<gene>
    <name evidence="5" type="ORF">SAMN06296052_1269</name>
</gene>
<keyword evidence="2 5" id="KW-0808">Transferase</keyword>
<dbReference type="OrthoDB" id="9801697at2"/>
<dbReference type="Pfam" id="PF00132">
    <property type="entry name" value="Hexapep"/>
    <property type="match status" value="2"/>
</dbReference>
<dbReference type="InterPro" id="IPR011004">
    <property type="entry name" value="Trimer_LpxA-like_sf"/>
</dbReference>
<dbReference type="InterPro" id="IPR018357">
    <property type="entry name" value="Hexapep_transf_CS"/>
</dbReference>
<proteinExistence type="inferred from homology"/>
<dbReference type="PROSITE" id="PS00101">
    <property type="entry name" value="HEXAPEP_TRANSFERASES"/>
    <property type="match status" value="1"/>
</dbReference>
<evidence type="ECO:0000313" key="5">
    <source>
        <dbReference type="EMBL" id="SNT12848.1"/>
    </source>
</evidence>
<name>A0A239K4Y5_9BACT</name>
<dbReference type="PANTHER" id="PTHR43300">
    <property type="entry name" value="ACETYLTRANSFERASE"/>
    <property type="match status" value="1"/>
</dbReference>
<dbReference type="PANTHER" id="PTHR43300:SF4">
    <property type="entry name" value="ACYL-[ACYL-CARRIER-PROTEIN]--UDP-N-ACETYLGLUCOSAMINE O-ACYLTRANSFERASE"/>
    <property type="match status" value="1"/>
</dbReference>
<evidence type="ECO:0000256" key="3">
    <source>
        <dbReference type="ARBA" id="ARBA00022737"/>
    </source>
</evidence>
<dbReference type="InterPro" id="IPR050179">
    <property type="entry name" value="Trans_hexapeptide_repeat"/>
</dbReference>
<dbReference type="InterPro" id="IPR001451">
    <property type="entry name" value="Hexapep"/>
</dbReference>
<reference evidence="6" key="1">
    <citation type="submission" date="2017-06" db="EMBL/GenBank/DDBJ databases">
        <authorList>
            <person name="Varghese N."/>
            <person name="Submissions S."/>
        </authorList>
    </citation>
    <scope>NUCLEOTIDE SEQUENCE [LARGE SCALE GENOMIC DNA]</scope>
    <source>
        <strain evidence="6">NKM1</strain>
    </source>
</reference>
<evidence type="ECO:0000256" key="1">
    <source>
        <dbReference type="ARBA" id="ARBA00007274"/>
    </source>
</evidence>
<dbReference type="SUPFAM" id="SSF51161">
    <property type="entry name" value="Trimeric LpxA-like enzymes"/>
    <property type="match status" value="1"/>
</dbReference>
<keyword evidence="4" id="KW-0012">Acyltransferase</keyword>
<dbReference type="CDD" id="cd03358">
    <property type="entry name" value="LbH_WxcM_N_like"/>
    <property type="match status" value="1"/>
</dbReference>